<evidence type="ECO:0000259" key="3">
    <source>
        <dbReference type="PROSITE" id="PS51462"/>
    </source>
</evidence>
<dbReference type="Proteomes" id="UP000198995">
    <property type="component" value="Unassembled WGS sequence"/>
</dbReference>
<dbReference type="PROSITE" id="PS51462">
    <property type="entry name" value="NUDIX"/>
    <property type="match status" value="1"/>
</dbReference>
<dbReference type="InterPro" id="IPR020476">
    <property type="entry name" value="Nudix_hydrolase"/>
</dbReference>
<reference evidence="4 5" key="1">
    <citation type="submission" date="2016-10" db="EMBL/GenBank/DDBJ databases">
        <authorList>
            <person name="de Groot N.N."/>
        </authorList>
    </citation>
    <scope>NUCLEOTIDE SEQUENCE [LARGE SCALE GENOMIC DNA]</scope>
    <source>
        <strain evidence="4 5">DSM 20475</strain>
    </source>
</reference>
<sequence>MQLSEQDRTFLKGYDASAYDRPSVSADTLLFRLSPDKGPRKLQMLLIRRKRPPYAGGWALPGGFCDPDESLAACAARELAEETGLEARYYGQCATYSRPERDPRTRVITTSHLAILPHGAVQRPRAADDAAEAQWFDLDFKLTAEGDRFIGPLVLRAGEETIRAEILIEQDGQGRWQRRQTADVPNLAFDHAELIAAGISALRDKLYRTDLPFQMLPPVFQLQDLQYVFEAVLGEELLRSTFIAHINHKLIRTSDADAGLSVMEQEYRYDAQALFHTAPFDIWL</sequence>
<dbReference type="PROSITE" id="PS00893">
    <property type="entry name" value="NUDIX_BOX"/>
    <property type="match status" value="1"/>
</dbReference>
<dbReference type="InterPro" id="IPR020084">
    <property type="entry name" value="NUDIX_hydrolase_CS"/>
</dbReference>
<dbReference type="OrthoDB" id="9786141at2"/>
<dbReference type="Gene3D" id="3.90.79.10">
    <property type="entry name" value="Nucleoside Triphosphate Pyrophosphohydrolase"/>
    <property type="match status" value="1"/>
</dbReference>
<dbReference type="RefSeq" id="WP_159428077.1">
    <property type="nucleotide sequence ID" value="NZ_FNAF01000022.1"/>
</dbReference>
<organism evidence="4 5">
    <name type="scientific">Peptococcus niger</name>
    <dbReference type="NCBI Taxonomy" id="2741"/>
    <lineage>
        <taxon>Bacteria</taxon>
        <taxon>Bacillati</taxon>
        <taxon>Bacillota</taxon>
        <taxon>Clostridia</taxon>
        <taxon>Eubacteriales</taxon>
        <taxon>Peptococcaceae</taxon>
        <taxon>Peptococcus</taxon>
    </lineage>
</organism>
<gene>
    <name evidence="4" type="ORF">SAMN04489866_1225</name>
</gene>
<evidence type="ECO:0000313" key="4">
    <source>
        <dbReference type="EMBL" id="SDE12994.1"/>
    </source>
</evidence>
<evidence type="ECO:0000256" key="2">
    <source>
        <dbReference type="RuleBase" id="RU003476"/>
    </source>
</evidence>
<keyword evidence="1 2" id="KW-0378">Hydrolase</keyword>
<dbReference type="InterPro" id="IPR015797">
    <property type="entry name" value="NUDIX_hydrolase-like_dom_sf"/>
</dbReference>
<dbReference type="InterPro" id="IPR000086">
    <property type="entry name" value="NUDIX_hydrolase_dom"/>
</dbReference>
<evidence type="ECO:0000313" key="5">
    <source>
        <dbReference type="Proteomes" id="UP000198995"/>
    </source>
</evidence>
<dbReference type="SUPFAM" id="SSF55811">
    <property type="entry name" value="Nudix"/>
    <property type="match status" value="1"/>
</dbReference>
<dbReference type="InterPro" id="IPR036388">
    <property type="entry name" value="WH-like_DNA-bd_sf"/>
</dbReference>
<accession>A0A1G7ADJ4</accession>
<dbReference type="Pfam" id="PF00293">
    <property type="entry name" value="NUDIX"/>
    <property type="match status" value="1"/>
</dbReference>
<dbReference type="Gene3D" id="1.10.10.10">
    <property type="entry name" value="Winged helix-like DNA-binding domain superfamily/Winged helix DNA-binding domain"/>
    <property type="match status" value="1"/>
</dbReference>
<name>A0A1G7ADJ4_PEPNI</name>
<dbReference type="AlphaFoldDB" id="A0A1G7ADJ4"/>
<protein>
    <submittedName>
        <fullName evidence="4">ADP-ribose pyrophosphatase YjhB, NUDIX family</fullName>
    </submittedName>
</protein>
<dbReference type="EMBL" id="FNAF01000022">
    <property type="protein sequence ID" value="SDE12994.1"/>
    <property type="molecule type" value="Genomic_DNA"/>
</dbReference>
<dbReference type="PANTHER" id="PTHR43736">
    <property type="entry name" value="ADP-RIBOSE PYROPHOSPHATASE"/>
    <property type="match status" value="1"/>
</dbReference>
<comment type="similarity">
    <text evidence="2">Belongs to the Nudix hydrolase family.</text>
</comment>
<dbReference type="CDD" id="cd18873">
    <property type="entry name" value="NUDIX_NadM_like"/>
    <property type="match status" value="1"/>
</dbReference>
<dbReference type="GO" id="GO:0016787">
    <property type="term" value="F:hydrolase activity"/>
    <property type="evidence" value="ECO:0007669"/>
    <property type="project" value="UniProtKB-KW"/>
</dbReference>
<keyword evidence="5" id="KW-1185">Reference proteome</keyword>
<dbReference type="PANTHER" id="PTHR43736:SF4">
    <property type="entry name" value="SLR1690 PROTEIN"/>
    <property type="match status" value="1"/>
</dbReference>
<dbReference type="PRINTS" id="PR00502">
    <property type="entry name" value="NUDIXFAMILY"/>
</dbReference>
<evidence type="ECO:0000256" key="1">
    <source>
        <dbReference type="ARBA" id="ARBA00022801"/>
    </source>
</evidence>
<proteinExistence type="inferred from homology"/>
<feature type="domain" description="Nudix hydrolase" evidence="3">
    <location>
        <begin position="21"/>
        <end position="159"/>
    </location>
</feature>
<dbReference type="STRING" id="2741.SAMN04489866_1225"/>